<reference evidence="1" key="2">
    <citation type="journal article" date="2022" name="New Phytol.">
        <title>Evolutionary transition to the ectomycorrhizal habit in the genomes of a hyperdiverse lineage of mushroom-forming fungi.</title>
        <authorList>
            <person name="Looney B."/>
            <person name="Miyauchi S."/>
            <person name="Morin E."/>
            <person name="Drula E."/>
            <person name="Courty P.E."/>
            <person name="Kohler A."/>
            <person name="Kuo A."/>
            <person name="LaButti K."/>
            <person name="Pangilinan J."/>
            <person name="Lipzen A."/>
            <person name="Riley R."/>
            <person name="Andreopoulos W."/>
            <person name="He G."/>
            <person name="Johnson J."/>
            <person name="Nolan M."/>
            <person name="Tritt A."/>
            <person name="Barry K.W."/>
            <person name="Grigoriev I.V."/>
            <person name="Nagy L.G."/>
            <person name="Hibbett D."/>
            <person name="Henrissat B."/>
            <person name="Matheny P.B."/>
            <person name="Labbe J."/>
            <person name="Martin F.M."/>
        </authorList>
    </citation>
    <scope>NUCLEOTIDE SEQUENCE</scope>
    <source>
        <strain evidence="1">HHB10654</strain>
    </source>
</reference>
<proteinExistence type="predicted"/>
<gene>
    <name evidence="1" type="ORF">BV25DRAFT_1892751</name>
</gene>
<sequence length="522" mass="57356">MESDLLLPDQVSGRAARTSGWLSPSLSILPVVFIGRLSAELPMTTFLDILLQAICRFYPVEPGHDSTWLEGGDACREPRVLHIYSVAITVYVFLQTSGAFIMYGPISGFSSKLGRKPVFFALILLCLASNIFMLLSWKSTAGIKALLLCLWALSSSLAGTAQFDLVSDMYGVDITVNSNDRTTVLSFIKGATLLGGLPAYALGGIITRQTRSDFVVYSISAILDVIMAAYVCAVLPESFSPEDRRRLREEQEAEQTSSSPVSTGRRYATLLRLRAILWEILYPFTLLPPHRDSSTNQLNLRIFWCGMYFFLSNLGFGYSLYALMTYLTVVLNYKPDDNGYVLTAASVSSVFSLFVLTPCMVKYVRPLFNARKIPRVQNGETTDGTPDTVPSGTQFEIHIAAMGWMMDIVAMLSVPFARSRVQVLLLLVLYGIGTCRIPVSRTIAAASVEPIRSGELLSAVQMAGAVGATLSTVFLGFVLSTTISTHPSTVFWVYAMVEAMAIGTLYCIRDEDRYIPQASTEE</sequence>
<accession>A0ACB8SM44</accession>
<keyword evidence="2" id="KW-1185">Reference proteome</keyword>
<reference evidence="1" key="1">
    <citation type="submission" date="2021-03" db="EMBL/GenBank/DDBJ databases">
        <authorList>
            <consortium name="DOE Joint Genome Institute"/>
            <person name="Ahrendt S."/>
            <person name="Looney B.P."/>
            <person name="Miyauchi S."/>
            <person name="Morin E."/>
            <person name="Drula E."/>
            <person name="Courty P.E."/>
            <person name="Chicoki N."/>
            <person name="Fauchery L."/>
            <person name="Kohler A."/>
            <person name="Kuo A."/>
            <person name="Labutti K."/>
            <person name="Pangilinan J."/>
            <person name="Lipzen A."/>
            <person name="Riley R."/>
            <person name="Andreopoulos W."/>
            <person name="He G."/>
            <person name="Johnson J."/>
            <person name="Barry K.W."/>
            <person name="Grigoriev I.V."/>
            <person name="Nagy L."/>
            <person name="Hibbett D."/>
            <person name="Henrissat B."/>
            <person name="Matheny P.B."/>
            <person name="Labbe J."/>
            <person name="Martin F."/>
        </authorList>
    </citation>
    <scope>NUCLEOTIDE SEQUENCE</scope>
    <source>
        <strain evidence="1">HHB10654</strain>
    </source>
</reference>
<name>A0ACB8SM44_9AGAM</name>
<evidence type="ECO:0000313" key="2">
    <source>
        <dbReference type="Proteomes" id="UP000814140"/>
    </source>
</evidence>
<organism evidence="1 2">
    <name type="scientific">Artomyces pyxidatus</name>
    <dbReference type="NCBI Taxonomy" id="48021"/>
    <lineage>
        <taxon>Eukaryota</taxon>
        <taxon>Fungi</taxon>
        <taxon>Dikarya</taxon>
        <taxon>Basidiomycota</taxon>
        <taxon>Agaricomycotina</taxon>
        <taxon>Agaricomycetes</taxon>
        <taxon>Russulales</taxon>
        <taxon>Auriscalpiaceae</taxon>
        <taxon>Artomyces</taxon>
    </lineage>
</organism>
<evidence type="ECO:0000313" key="1">
    <source>
        <dbReference type="EMBL" id="KAI0057348.1"/>
    </source>
</evidence>
<comment type="caution">
    <text evidence="1">The sequence shown here is derived from an EMBL/GenBank/DDBJ whole genome shotgun (WGS) entry which is preliminary data.</text>
</comment>
<protein>
    <submittedName>
        <fullName evidence="1">MFS general substrate transporter</fullName>
    </submittedName>
</protein>
<dbReference type="Proteomes" id="UP000814140">
    <property type="component" value="Unassembled WGS sequence"/>
</dbReference>
<dbReference type="EMBL" id="MU277248">
    <property type="protein sequence ID" value="KAI0057348.1"/>
    <property type="molecule type" value="Genomic_DNA"/>
</dbReference>